<reference evidence="2" key="1">
    <citation type="submission" date="2018-05" db="EMBL/GenBank/DDBJ databases">
        <authorList>
            <person name="Lanie J.A."/>
            <person name="Ng W.-L."/>
            <person name="Kazmierczak K.M."/>
            <person name="Andrzejewski T.M."/>
            <person name="Davidsen T.M."/>
            <person name="Wayne K.J."/>
            <person name="Tettelin H."/>
            <person name="Glass J.I."/>
            <person name="Rusch D."/>
            <person name="Podicherti R."/>
            <person name="Tsui H.-C.T."/>
            <person name="Winkler M.E."/>
        </authorList>
    </citation>
    <scope>NUCLEOTIDE SEQUENCE</scope>
</reference>
<feature type="transmembrane region" description="Helical" evidence="1">
    <location>
        <begin position="26"/>
        <end position="45"/>
    </location>
</feature>
<evidence type="ECO:0000313" key="2">
    <source>
        <dbReference type="EMBL" id="SVA72756.1"/>
    </source>
</evidence>
<keyword evidence="1" id="KW-0812">Transmembrane</keyword>
<organism evidence="2">
    <name type="scientific">marine metagenome</name>
    <dbReference type="NCBI Taxonomy" id="408172"/>
    <lineage>
        <taxon>unclassified sequences</taxon>
        <taxon>metagenomes</taxon>
        <taxon>ecological metagenomes</taxon>
    </lineage>
</organism>
<gene>
    <name evidence="2" type="ORF">METZ01_LOCUS125610</name>
</gene>
<keyword evidence="1" id="KW-1133">Transmembrane helix</keyword>
<feature type="transmembrane region" description="Helical" evidence="1">
    <location>
        <begin position="83"/>
        <end position="104"/>
    </location>
</feature>
<dbReference type="EMBL" id="UINC01017527">
    <property type="protein sequence ID" value="SVA72756.1"/>
    <property type="molecule type" value="Genomic_DNA"/>
</dbReference>
<feature type="transmembrane region" description="Helical" evidence="1">
    <location>
        <begin position="116"/>
        <end position="137"/>
    </location>
</feature>
<keyword evidence="1" id="KW-0472">Membrane</keyword>
<sequence>VQRLIFVFVDIALHRRGPEDLPSSQFLFLIILGSYFFVGLFVLQIKESFSQALGLVLFDGTLYLFFVWALLGMRGYLSRFIQTATALLGTEILLNLIAVPLLLWIEIIGDAASPPILPALLFSLIIFWGIDIAGFVLSRALQLTYFVGVLVMIGYFFASFSLRGLLFSVAS</sequence>
<proteinExistence type="predicted"/>
<accession>A0A381Y6N1</accession>
<dbReference type="AlphaFoldDB" id="A0A381Y6N1"/>
<evidence type="ECO:0000256" key="1">
    <source>
        <dbReference type="SAM" id="Phobius"/>
    </source>
</evidence>
<feature type="transmembrane region" description="Helical" evidence="1">
    <location>
        <begin position="52"/>
        <end position="71"/>
    </location>
</feature>
<feature type="non-terminal residue" evidence="2">
    <location>
        <position position="1"/>
    </location>
</feature>
<name>A0A381Y6N1_9ZZZZ</name>
<protein>
    <submittedName>
        <fullName evidence="2">Uncharacterized protein</fullName>
    </submittedName>
</protein>
<feature type="transmembrane region" description="Helical" evidence="1">
    <location>
        <begin position="143"/>
        <end position="166"/>
    </location>
</feature>